<evidence type="ECO:0000256" key="5">
    <source>
        <dbReference type="ARBA" id="ARBA00022989"/>
    </source>
</evidence>
<evidence type="ECO:0000256" key="8">
    <source>
        <dbReference type="SAM" id="MobiDB-lite"/>
    </source>
</evidence>
<dbReference type="Pfam" id="PF12821">
    <property type="entry name" value="ThrE_2"/>
    <property type="match status" value="1"/>
</dbReference>
<dbReference type="RefSeq" id="WP_254166941.1">
    <property type="nucleotide sequence ID" value="NZ_JANAFB010000023.1"/>
</dbReference>
<evidence type="ECO:0000313" key="13">
    <source>
        <dbReference type="Proteomes" id="UP001139502"/>
    </source>
</evidence>
<protein>
    <submittedName>
        <fullName evidence="12">Threonine/serine exporter family protein</fullName>
    </submittedName>
</protein>
<evidence type="ECO:0000259" key="11">
    <source>
        <dbReference type="Pfam" id="PF12821"/>
    </source>
</evidence>
<evidence type="ECO:0000259" key="10">
    <source>
        <dbReference type="Pfam" id="PF06738"/>
    </source>
</evidence>
<feature type="domain" description="Threonine/serine exporter-like N-terminal" evidence="10">
    <location>
        <begin position="11"/>
        <end position="249"/>
    </location>
</feature>
<feature type="region of interest" description="Disordered" evidence="8">
    <location>
        <begin position="445"/>
        <end position="467"/>
    </location>
</feature>
<dbReference type="GO" id="GO:0005886">
    <property type="term" value="C:plasma membrane"/>
    <property type="evidence" value="ECO:0007669"/>
    <property type="project" value="UniProtKB-SubCell"/>
</dbReference>
<feature type="transmembrane region" description="Helical" evidence="9">
    <location>
        <begin position="353"/>
        <end position="374"/>
    </location>
</feature>
<evidence type="ECO:0000256" key="1">
    <source>
        <dbReference type="ARBA" id="ARBA00004651"/>
    </source>
</evidence>
<dbReference type="Pfam" id="PF06738">
    <property type="entry name" value="ThrE"/>
    <property type="match status" value="1"/>
</dbReference>
<feature type="domain" description="Threonine/Serine exporter ThrE" evidence="11">
    <location>
        <begin position="278"/>
        <end position="399"/>
    </location>
</feature>
<dbReference type="GO" id="GO:0022857">
    <property type="term" value="F:transmembrane transporter activity"/>
    <property type="evidence" value="ECO:0007669"/>
    <property type="project" value="InterPro"/>
</dbReference>
<dbReference type="InterPro" id="IPR010619">
    <property type="entry name" value="ThrE-like_N"/>
</dbReference>
<keyword evidence="2" id="KW-1003">Cell membrane</keyword>
<feature type="transmembrane region" description="Helical" evidence="9">
    <location>
        <begin position="322"/>
        <end position="341"/>
    </location>
</feature>
<organism evidence="12 13">
    <name type="scientific">Rothia santali</name>
    <dbReference type="NCBI Taxonomy" id="2949643"/>
    <lineage>
        <taxon>Bacteria</taxon>
        <taxon>Bacillati</taxon>
        <taxon>Actinomycetota</taxon>
        <taxon>Actinomycetes</taxon>
        <taxon>Micrococcales</taxon>
        <taxon>Micrococcaceae</taxon>
        <taxon>Rothia</taxon>
    </lineage>
</organism>
<keyword evidence="4 9" id="KW-0812">Transmembrane</keyword>
<keyword evidence="3" id="KW-0997">Cell inner membrane</keyword>
<evidence type="ECO:0000256" key="4">
    <source>
        <dbReference type="ARBA" id="ARBA00022692"/>
    </source>
</evidence>
<evidence type="ECO:0000256" key="2">
    <source>
        <dbReference type="ARBA" id="ARBA00022475"/>
    </source>
</evidence>
<dbReference type="InterPro" id="IPR024528">
    <property type="entry name" value="ThrE_2"/>
</dbReference>
<name>A0A9X2HLA7_9MICC</name>
<feature type="transmembrane region" description="Helical" evidence="9">
    <location>
        <begin position="169"/>
        <end position="188"/>
    </location>
</feature>
<proteinExistence type="inferred from homology"/>
<evidence type="ECO:0000256" key="7">
    <source>
        <dbReference type="ARBA" id="ARBA00034125"/>
    </source>
</evidence>
<feature type="transmembrane region" description="Helical" evidence="9">
    <location>
        <begin position="237"/>
        <end position="256"/>
    </location>
</feature>
<feature type="transmembrane region" description="Helical" evidence="9">
    <location>
        <begin position="386"/>
        <end position="404"/>
    </location>
</feature>
<evidence type="ECO:0000256" key="9">
    <source>
        <dbReference type="SAM" id="Phobius"/>
    </source>
</evidence>
<comment type="subcellular location">
    <subcellularLocation>
        <location evidence="1">Cell membrane</location>
        <topology evidence="1">Multi-pass membrane protein</topology>
    </subcellularLocation>
</comment>
<evidence type="ECO:0000256" key="6">
    <source>
        <dbReference type="ARBA" id="ARBA00023136"/>
    </source>
</evidence>
<feature type="transmembrane region" description="Helical" evidence="9">
    <location>
        <begin position="271"/>
        <end position="291"/>
    </location>
</feature>
<sequence>MTPPDLSVYRLVFRLGDALIRSGASSATTTKALLAVCTRAGLKHPSVSVTLGQLMVSDQPDDGSPPRTRFHEIEPGALDIRWRTRAEEITEHYLLGDVGLEEALEEIEDQVNQKPSHQWWKLVVGYGVLGTGFGLILGGQPLTAIGGALTSMVISFIFRILGHLGAPGIFGYAAGGFVAVLAATALNTAFSLDQVAVCIVAAIAARLAGIASYGAVQDAITGWYISATGRMMEVATSTAGLVAGVAAGIGAVRLLWGPSVQLIETVEADTTHWTASILGAMFVAAGFTLASGGWAVRLLALTGLGGATELVYLFLLEVGTTPFLSITVSTAITGAACVLISRPINLSSNAIMMVSLMPLFPGMLIYQGLLGSLFGLEDSGATLLEALITAFCLSVGGVLGQYLFSEGLWLARRRQFHHTHPGESFSKVMPEEYNSRDIMLPVFSKPFNGSEARPAGRTPKGRPTADA</sequence>
<feature type="transmembrane region" description="Helical" evidence="9">
    <location>
        <begin position="194"/>
        <end position="216"/>
    </location>
</feature>
<dbReference type="PANTHER" id="PTHR34390">
    <property type="entry name" value="UPF0442 PROTEIN YJJB-RELATED"/>
    <property type="match status" value="1"/>
</dbReference>
<dbReference type="EMBL" id="JANAFB010000023">
    <property type="protein sequence ID" value="MCP3426343.1"/>
    <property type="molecule type" value="Genomic_DNA"/>
</dbReference>
<evidence type="ECO:0000256" key="3">
    <source>
        <dbReference type="ARBA" id="ARBA00022519"/>
    </source>
</evidence>
<evidence type="ECO:0000313" key="12">
    <source>
        <dbReference type="EMBL" id="MCP3426343.1"/>
    </source>
</evidence>
<dbReference type="InterPro" id="IPR050539">
    <property type="entry name" value="ThrE_Dicarb/AminoAcid_Exp"/>
</dbReference>
<dbReference type="PANTHER" id="PTHR34390:SF1">
    <property type="entry name" value="SUCCINATE TRANSPORTER SUBUNIT YJJB-RELATED"/>
    <property type="match status" value="1"/>
</dbReference>
<dbReference type="Proteomes" id="UP001139502">
    <property type="component" value="Unassembled WGS sequence"/>
</dbReference>
<gene>
    <name evidence="12" type="ORF">NBM05_10105</name>
</gene>
<accession>A0A9X2HLA7</accession>
<keyword evidence="5 9" id="KW-1133">Transmembrane helix</keyword>
<reference evidence="12" key="1">
    <citation type="submission" date="2022-06" db="EMBL/GenBank/DDBJ databases">
        <title>Rothia sp. isolated from sandalwood seedling.</title>
        <authorList>
            <person name="Tuikhar N."/>
            <person name="Kirdat K."/>
            <person name="Thorat V."/>
            <person name="Swetha P."/>
            <person name="Padma S."/>
            <person name="Sundararaj R."/>
            <person name="Yadav A."/>
        </authorList>
    </citation>
    <scope>NUCLEOTIDE SEQUENCE</scope>
    <source>
        <strain evidence="12">AR01</strain>
    </source>
</reference>
<dbReference type="AlphaFoldDB" id="A0A9X2HLA7"/>
<comment type="similarity">
    <text evidence="7">Belongs to the ThrE exporter (TC 2.A.79) family.</text>
</comment>
<comment type="caution">
    <text evidence="12">The sequence shown here is derived from an EMBL/GenBank/DDBJ whole genome shotgun (WGS) entry which is preliminary data.</text>
</comment>
<keyword evidence="13" id="KW-1185">Reference proteome</keyword>
<keyword evidence="6 9" id="KW-0472">Membrane</keyword>
<feature type="transmembrane region" description="Helical" evidence="9">
    <location>
        <begin position="119"/>
        <end position="138"/>
    </location>
</feature>
<dbReference type="GO" id="GO:0015744">
    <property type="term" value="P:succinate transport"/>
    <property type="evidence" value="ECO:0007669"/>
    <property type="project" value="TreeGrafter"/>
</dbReference>